<dbReference type="Proteomes" id="UP000177625">
    <property type="component" value="Unassembled WGS sequence"/>
</dbReference>
<evidence type="ECO:0000313" key="2">
    <source>
        <dbReference type="Proteomes" id="UP000177625"/>
    </source>
</evidence>
<accession>A0A1E1LWV5</accession>
<organism evidence="1 2">
    <name type="scientific">Rhynchosporium secalis</name>
    <name type="common">Barley scald fungus</name>
    <dbReference type="NCBI Taxonomy" id="38038"/>
    <lineage>
        <taxon>Eukaryota</taxon>
        <taxon>Fungi</taxon>
        <taxon>Dikarya</taxon>
        <taxon>Ascomycota</taxon>
        <taxon>Pezizomycotina</taxon>
        <taxon>Leotiomycetes</taxon>
        <taxon>Helotiales</taxon>
        <taxon>Ploettnerulaceae</taxon>
        <taxon>Rhynchosporium</taxon>
    </lineage>
</organism>
<name>A0A1E1LWV5_RHYSE</name>
<proteinExistence type="predicted"/>
<dbReference type="AlphaFoldDB" id="A0A1E1LWV5"/>
<keyword evidence="2" id="KW-1185">Reference proteome</keyword>
<sequence>MTLLTFKTYSDNPYAPWPPRFKLFSIIMLRHKRSDSPNSTPTKLRPKCRDRLLKDPSASSLILQHARKDQHVTQPKNAKFSKSSSRDNKCFLWIQCRLAQDERHGLDTDLHDLARPELKEGLRIFLDLGQRAARDAREENACGLENGRGEALEEEQRHPTVSSTSLYLLKQKAAPHFKNIWTSSPSSRTDTSS</sequence>
<evidence type="ECO:0000313" key="1">
    <source>
        <dbReference type="EMBL" id="CZT41357.1"/>
    </source>
</evidence>
<dbReference type="EMBL" id="FJVC01000032">
    <property type="protein sequence ID" value="CZT41357.1"/>
    <property type="molecule type" value="Genomic_DNA"/>
</dbReference>
<protein>
    <submittedName>
        <fullName evidence="1">Uncharacterized protein</fullName>
    </submittedName>
</protein>
<gene>
    <name evidence="1" type="ORF">RSE6_01084</name>
</gene>
<reference evidence="2" key="1">
    <citation type="submission" date="2016-03" db="EMBL/GenBank/DDBJ databases">
        <authorList>
            <person name="Guldener U."/>
        </authorList>
    </citation>
    <scope>NUCLEOTIDE SEQUENCE [LARGE SCALE GENOMIC DNA]</scope>
</reference>